<evidence type="ECO:0000256" key="1">
    <source>
        <dbReference type="ARBA" id="ARBA00000707"/>
    </source>
</evidence>
<dbReference type="GO" id="GO:0016579">
    <property type="term" value="P:protein deubiquitination"/>
    <property type="evidence" value="ECO:0007669"/>
    <property type="project" value="TreeGrafter"/>
</dbReference>
<comment type="caution">
    <text evidence="11">The sequence shown here is derived from an EMBL/GenBank/DDBJ whole genome shotgun (WGS) entry which is preliminary data.</text>
</comment>
<dbReference type="Gene3D" id="3.40.532.10">
    <property type="entry name" value="Peptidase C12, ubiquitin carboxyl-terminal hydrolase"/>
    <property type="match status" value="1"/>
</dbReference>
<dbReference type="InterPro" id="IPR001578">
    <property type="entry name" value="Peptidase_C12_UCH"/>
</dbReference>
<keyword evidence="6 7" id="KW-0788">Thiol protease</keyword>
<protein>
    <recommendedName>
        <fullName evidence="8">Ubiquitin carboxyl-terminal hydrolase</fullName>
        <ecNumber evidence="8">3.4.19.12</ecNumber>
    </recommendedName>
</protein>
<keyword evidence="4 7" id="KW-0833">Ubl conjugation pathway</keyword>
<keyword evidence="5 7" id="KW-0378">Hydrolase</keyword>
<dbReference type="GO" id="GO:0004843">
    <property type="term" value="F:cysteine-type deubiquitinase activity"/>
    <property type="evidence" value="ECO:0007669"/>
    <property type="project" value="UniProtKB-UniRule"/>
</dbReference>
<feature type="site" description="Important for enzyme activity" evidence="7">
    <location>
        <position position="222"/>
    </location>
</feature>
<dbReference type="PANTHER" id="PTHR10589">
    <property type="entry name" value="UBIQUITIN CARBOXYL-TERMINAL HYDROLASE"/>
    <property type="match status" value="1"/>
</dbReference>
<comment type="catalytic activity">
    <reaction evidence="1 7 8">
        <text>Thiol-dependent hydrolysis of ester, thioester, amide, peptide and isopeptide bonds formed by the C-terminal Gly of ubiquitin (a 76-residue protein attached to proteins as an intracellular targeting signal).</text>
        <dbReference type="EC" id="3.4.19.12"/>
    </reaction>
</comment>
<evidence type="ECO:0000313" key="12">
    <source>
        <dbReference type="Proteomes" id="UP000663831"/>
    </source>
</evidence>
<evidence type="ECO:0000256" key="2">
    <source>
        <dbReference type="ARBA" id="ARBA00009326"/>
    </source>
</evidence>
<comment type="similarity">
    <text evidence="2 7 8">Belongs to the peptidase C12 family.</text>
</comment>
<dbReference type="Pfam" id="PF01088">
    <property type="entry name" value="Peptidase_C12"/>
    <property type="match status" value="1"/>
</dbReference>
<dbReference type="FunFam" id="3.40.532.10:FF:000006">
    <property type="entry name" value="Ubiquitin carboxyl-terminal hydrolase"/>
    <property type="match status" value="1"/>
</dbReference>
<evidence type="ECO:0000259" key="10">
    <source>
        <dbReference type="PROSITE" id="PS52048"/>
    </source>
</evidence>
<feature type="region of interest" description="Disordered" evidence="9">
    <location>
        <begin position="1"/>
        <end position="37"/>
    </location>
</feature>
<dbReference type="EC" id="3.4.19.12" evidence="8"/>
<dbReference type="PRINTS" id="PR00707">
    <property type="entry name" value="UBCTHYDRLASE"/>
</dbReference>
<organism evidence="11 12">
    <name type="scientific">Rhizoctonia solani</name>
    <dbReference type="NCBI Taxonomy" id="456999"/>
    <lineage>
        <taxon>Eukaryota</taxon>
        <taxon>Fungi</taxon>
        <taxon>Dikarya</taxon>
        <taxon>Basidiomycota</taxon>
        <taxon>Agaricomycotina</taxon>
        <taxon>Agaricomycetes</taxon>
        <taxon>Cantharellales</taxon>
        <taxon>Ceratobasidiaceae</taxon>
        <taxon>Rhizoctonia</taxon>
    </lineage>
</organism>
<evidence type="ECO:0000313" key="11">
    <source>
        <dbReference type="EMBL" id="CAE6414835.1"/>
    </source>
</evidence>
<dbReference type="InterPro" id="IPR036959">
    <property type="entry name" value="Peptidase_C12_UCH_sf"/>
</dbReference>
<dbReference type="EMBL" id="CAJMWV010000788">
    <property type="protein sequence ID" value="CAE6414835.1"/>
    <property type="molecule type" value="Genomic_DNA"/>
</dbReference>
<dbReference type="CDD" id="cd09616">
    <property type="entry name" value="Peptidase_C12_UCH_L1_L3"/>
    <property type="match status" value="1"/>
</dbReference>
<dbReference type="GO" id="GO:0005737">
    <property type="term" value="C:cytoplasm"/>
    <property type="evidence" value="ECO:0007669"/>
    <property type="project" value="TreeGrafter"/>
</dbReference>
<dbReference type="GO" id="GO:0006511">
    <property type="term" value="P:ubiquitin-dependent protein catabolic process"/>
    <property type="evidence" value="ECO:0007669"/>
    <property type="project" value="UniProtKB-UniRule"/>
</dbReference>
<dbReference type="SUPFAM" id="SSF54001">
    <property type="entry name" value="Cysteine proteinases"/>
    <property type="match status" value="1"/>
</dbReference>
<dbReference type="Proteomes" id="UP000663831">
    <property type="component" value="Unassembled WGS sequence"/>
</dbReference>
<dbReference type="AlphaFoldDB" id="A0A8H2X405"/>
<keyword evidence="3 7" id="KW-0645">Protease</keyword>
<evidence type="ECO:0000256" key="7">
    <source>
        <dbReference type="PROSITE-ProRule" id="PRU01393"/>
    </source>
</evidence>
<dbReference type="OrthoDB" id="427186at2759"/>
<proteinExistence type="inferred from homology"/>
<evidence type="ECO:0000256" key="8">
    <source>
        <dbReference type="RuleBase" id="RU361215"/>
    </source>
</evidence>
<feature type="domain" description="UCH catalytic" evidence="10">
    <location>
        <begin position="36"/>
        <end position="267"/>
    </location>
</feature>
<dbReference type="PROSITE" id="PS52048">
    <property type="entry name" value="UCH_DOMAIN"/>
    <property type="match status" value="1"/>
</dbReference>
<name>A0A8H2X405_9AGAM</name>
<evidence type="ECO:0000256" key="3">
    <source>
        <dbReference type="ARBA" id="ARBA00022670"/>
    </source>
</evidence>
<dbReference type="InterPro" id="IPR038765">
    <property type="entry name" value="Papain-like_cys_pep_sf"/>
</dbReference>
<accession>A0A8H2X405</accession>
<reference evidence="11" key="1">
    <citation type="submission" date="2021-01" db="EMBL/GenBank/DDBJ databases">
        <authorList>
            <person name="Kaushik A."/>
        </authorList>
    </citation>
    <scope>NUCLEOTIDE SEQUENCE</scope>
    <source>
        <strain evidence="11">AG3-1AP</strain>
    </source>
</reference>
<feature type="active site" description="Nucleophile" evidence="7">
    <location>
        <position position="128"/>
    </location>
</feature>
<evidence type="ECO:0000256" key="5">
    <source>
        <dbReference type="ARBA" id="ARBA00022801"/>
    </source>
</evidence>
<dbReference type="PANTHER" id="PTHR10589:SF17">
    <property type="entry name" value="UBIQUITIN CARBOXYL-TERMINAL HYDROLASE"/>
    <property type="match status" value="1"/>
</dbReference>
<evidence type="ECO:0000256" key="9">
    <source>
        <dbReference type="SAM" id="MobiDB-lite"/>
    </source>
</evidence>
<feature type="active site" description="Proton donor" evidence="7">
    <location>
        <position position="201"/>
    </location>
</feature>
<feature type="compositionally biased region" description="Low complexity" evidence="9">
    <location>
        <begin position="1"/>
        <end position="21"/>
    </location>
</feature>
<feature type="site" description="Transition state stabilizer" evidence="7">
    <location>
        <position position="122"/>
    </location>
</feature>
<sequence>MSASVPDSAAATAASSVTGGDIPTPRTVEEMKPDPKWIPLESNPEVFNAWSGKLGLTTKVHDFSDVYGLDPELLELVPSPSKAVVLLFPITDATEQKRKEDDERLEKEGQPDIDPTLIFIKQTISNACGTIGLLHAILNSNIVLTPASPLAQFLELCKGHTSDECGKILEETTLFAKAHIDAATSGQSAVPAPDHLDTNLHFTCFVVAPSPETKEKRLIELDGRRAGPIDHGPCEQEKLLESVAKIVKERYISVSSSINFSMLSLGPHVD</sequence>
<evidence type="ECO:0000256" key="4">
    <source>
        <dbReference type="ARBA" id="ARBA00022786"/>
    </source>
</evidence>
<gene>
    <name evidence="11" type="ORF">RDB_LOCUS25987</name>
</gene>
<evidence type="ECO:0000256" key="6">
    <source>
        <dbReference type="ARBA" id="ARBA00022807"/>
    </source>
</evidence>